<organism evidence="1">
    <name type="scientific">gut metagenome</name>
    <dbReference type="NCBI Taxonomy" id="749906"/>
    <lineage>
        <taxon>unclassified sequences</taxon>
        <taxon>metagenomes</taxon>
        <taxon>organismal metagenomes</taxon>
    </lineage>
</organism>
<dbReference type="AlphaFoldDB" id="J9G781"/>
<gene>
    <name evidence="1" type="ORF">EVA_16544</name>
</gene>
<dbReference type="EMBL" id="AMCI01005853">
    <property type="protein sequence ID" value="EJW95349.1"/>
    <property type="molecule type" value="Genomic_DNA"/>
</dbReference>
<comment type="caution">
    <text evidence="1">The sequence shown here is derived from an EMBL/GenBank/DDBJ whole genome shotgun (WGS) entry which is preliminary data.</text>
</comment>
<evidence type="ECO:0000313" key="1">
    <source>
        <dbReference type="EMBL" id="EJW95349.1"/>
    </source>
</evidence>
<protein>
    <submittedName>
        <fullName evidence="1">Uncharacterized protein</fullName>
    </submittedName>
</protein>
<accession>J9G781</accession>
<proteinExistence type="predicted"/>
<sequence length="40" mass="4500">MTICSGFFKTSGHADNNAAKLWLSIEESTIGIHRTRLVFF</sequence>
<reference evidence="1" key="1">
    <citation type="journal article" date="2012" name="PLoS ONE">
        <title>Gene sets for utilization of primary and secondary nutrition supplies in the distal gut of endangered iberian lynx.</title>
        <authorList>
            <person name="Alcaide M."/>
            <person name="Messina E."/>
            <person name="Richter M."/>
            <person name="Bargiela R."/>
            <person name="Peplies J."/>
            <person name="Huws S.A."/>
            <person name="Newbold C.J."/>
            <person name="Golyshin P.N."/>
            <person name="Simon M.A."/>
            <person name="Lopez G."/>
            <person name="Yakimov M.M."/>
            <person name="Ferrer M."/>
        </authorList>
    </citation>
    <scope>NUCLEOTIDE SEQUENCE</scope>
</reference>
<name>J9G781_9ZZZZ</name>